<keyword evidence="1" id="KW-0808">Transferase</keyword>
<protein>
    <submittedName>
        <fullName evidence="1">SAM-dependent methyltransferase</fullName>
        <ecNumber evidence="1">2.1.1.-</ecNumber>
    </submittedName>
</protein>
<accession>A0ABV4CIJ0</accession>
<evidence type="ECO:0000313" key="1">
    <source>
        <dbReference type="EMBL" id="MEY8040298.1"/>
    </source>
</evidence>
<dbReference type="InterPro" id="IPR029063">
    <property type="entry name" value="SAM-dependent_MTases_sf"/>
</dbReference>
<dbReference type="PIRSF" id="PIRSF017393">
    <property type="entry name" value="MTase_SAV2177"/>
    <property type="match status" value="1"/>
</dbReference>
<proteinExistence type="predicted"/>
<sequence length="270" mass="30010">MSNHGYGPRELDLDAPSAARAYDYFLGGAHNFEPDRRFADEVRAMVPWVANVAKLNRSFLQRVVRFYLDRGITQFIDLGSGIPTVGNVHEVAQARDPEAAVVYVDFEPVAWHSAQTLLADNPRATIIQADVRDPAAILGHPDTRRLIDFSRPVGLLVVGVLLFVGPEDRPAELVAAYRRELPPGSYLALSHLTDEDADPALRADVERLIALYWSANEHVHSRTREEFASWFEGTELVSPGVTFLPDWRPDSAEERDDVARPLGYGGVGRV</sequence>
<dbReference type="RefSeq" id="WP_345366754.1">
    <property type="nucleotide sequence ID" value="NZ_BAABII010000016.1"/>
</dbReference>
<gene>
    <name evidence="1" type="ORF">AB8O55_12910</name>
</gene>
<dbReference type="SUPFAM" id="SSF53335">
    <property type="entry name" value="S-adenosyl-L-methionine-dependent methyltransferases"/>
    <property type="match status" value="1"/>
</dbReference>
<keyword evidence="1" id="KW-0489">Methyltransferase</keyword>
<comment type="caution">
    <text evidence="1">The sequence shown here is derived from an EMBL/GenBank/DDBJ whole genome shotgun (WGS) entry which is preliminary data.</text>
</comment>
<dbReference type="EC" id="2.1.1.-" evidence="1"/>
<dbReference type="GO" id="GO:0032259">
    <property type="term" value="P:methylation"/>
    <property type="evidence" value="ECO:0007669"/>
    <property type="project" value="UniProtKB-KW"/>
</dbReference>
<name>A0ABV4CIJ0_9PSEU</name>
<dbReference type="Proteomes" id="UP001564626">
    <property type="component" value="Unassembled WGS sequence"/>
</dbReference>
<evidence type="ECO:0000313" key="2">
    <source>
        <dbReference type="Proteomes" id="UP001564626"/>
    </source>
</evidence>
<reference evidence="1 2" key="1">
    <citation type="submission" date="2024-08" db="EMBL/GenBank/DDBJ databases">
        <title>Genome mining of Saccharopolyspora cebuensis PGLac3 from Nigerian medicinal plant.</title>
        <authorList>
            <person name="Ezeobiora C.E."/>
            <person name="Igbokwe N.H."/>
            <person name="Amin D.H."/>
            <person name="Mendie U.E."/>
        </authorList>
    </citation>
    <scope>NUCLEOTIDE SEQUENCE [LARGE SCALE GENOMIC DNA]</scope>
    <source>
        <strain evidence="1 2">PGLac3</strain>
    </source>
</reference>
<dbReference type="GO" id="GO:0008168">
    <property type="term" value="F:methyltransferase activity"/>
    <property type="evidence" value="ECO:0007669"/>
    <property type="project" value="UniProtKB-KW"/>
</dbReference>
<dbReference type="Gene3D" id="3.40.50.150">
    <property type="entry name" value="Vaccinia Virus protein VP39"/>
    <property type="match status" value="1"/>
</dbReference>
<keyword evidence="2" id="KW-1185">Reference proteome</keyword>
<dbReference type="Pfam" id="PF04672">
    <property type="entry name" value="Methyltransf_19"/>
    <property type="match status" value="1"/>
</dbReference>
<dbReference type="InterPro" id="IPR006764">
    <property type="entry name" value="SAM_dep_MeTrfase_SAV2177_type"/>
</dbReference>
<dbReference type="EMBL" id="JBGEHV010000020">
    <property type="protein sequence ID" value="MEY8040298.1"/>
    <property type="molecule type" value="Genomic_DNA"/>
</dbReference>
<organism evidence="1 2">
    <name type="scientific">Saccharopolyspora cebuensis</name>
    <dbReference type="NCBI Taxonomy" id="418759"/>
    <lineage>
        <taxon>Bacteria</taxon>
        <taxon>Bacillati</taxon>
        <taxon>Actinomycetota</taxon>
        <taxon>Actinomycetes</taxon>
        <taxon>Pseudonocardiales</taxon>
        <taxon>Pseudonocardiaceae</taxon>
        <taxon>Saccharopolyspora</taxon>
    </lineage>
</organism>